<dbReference type="EMBL" id="LFBV01000002">
    <property type="protein sequence ID" value="OKH95234.1"/>
    <property type="molecule type" value="Genomic_DNA"/>
</dbReference>
<sequence>MVFEGGLAASRSYWALVQSAVAARATTVVYDRSGLGRSPRDPGARTLGRMAGDLADLLGHLGPGPFLLVGHSWGGPLVRLTAAAAPERIAGVVLADPTDESCDLLLEPSMRRQERIGQLVSSGLAHVGLLAHAYREVLAALPSDAAADMREEGFTVRAMRTRAAELVSVVADLTALRESPPHLADVPVTVISAGRTSVGMNARVRELATASHAHRAARYPRGRHVIGPQADHMMPVTGPDVIAAEILRLIDGAAGAEESG</sequence>
<keyword evidence="3" id="KW-1185">Reference proteome</keyword>
<dbReference type="GO" id="GO:0016787">
    <property type="term" value="F:hydrolase activity"/>
    <property type="evidence" value="ECO:0007669"/>
    <property type="project" value="UniProtKB-KW"/>
</dbReference>
<evidence type="ECO:0000313" key="2">
    <source>
        <dbReference type="EMBL" id="OKH95234.1"/>
    </source>
</evidence>
<dbReference type="AlphaFoldDB" id="A0A1Q4VBL1"/>
<protein>
    <submittedName>
        <fullName evidence="2">Alpha/beta hydrolase</fullName>
    </submittedName>
</protein>
<dbReference type="PANTHER" id="PTHR43433:SF5">
    <property type="entry name" value="AB HYDROLASE-1 DOMAIN-CONTAINING PROTEIN"/>
    <property type="match status" value="1"/>
</dbReference>
<name>A0A1Q4VBL1_9ACTN</name>
<dbReference type="Pfam" id="PF00561">
    <property type="entry name" value="Abhydrolase_1"/>
    <property type="match status" value="1"/>
</dbReference>
<proteinExistence type="predicted"/>
<dbReference type="Gene3D" id="3.40.50.1820">
    <property type="entry name" value="alpha/beta hydrolase"/>
    <property type="match status" value="1"/>
</dbReference>
<gene>
    <name evidence="2" type="ORF">AB852_10660</name>
</gene>
<accession>A0A1Q4VBL1</accession>
<dbReference type="InterPro" id="IPR000073">
    <property type="entry name" value="AB_hydrolase_1"/>
</dbReference>
<dbReference type="PANTHER" id="PTHR43433">
    <property type="entry name" value="HYDROLASE, ALPHA/BETA FOLD FAMILY PROTEIN"/>
    <property type="match status" value="1"/>
</dbReference>
<feature type="domain" description="AB hydrolase-1" evidence="1">
    <location>
        <begin position="2"/>
        <end position="99"/>
    </location>
</feature>
<dbReference type="InterPro" id="IPR029058">
    <property type="entry name" value="AB_hydrolase_fold"/>
</dbReference>
<dbReference type="InterPro" id="IPR050471">
    <property type="entry name" value="AB_hydrolase"/>
</dbReference>
<dbReference type="STRING" id="1048205.AB852_10660"/>
<dbReference type="Proteomes" id="UP000186455">
    <property type="component" value="Unassembled WGS sequence"/>
</dbReference>
<comment type="caution">
    <text evidence="2">The sequence shown here is derived from an EMBL/GenBank/DDBJ whole genome shotgun (WGS) entry which is preliminary data.</text>
</comment>
<keyword evidence="2" id="KW-0378">Hydrolase</keyword>
<organism evidence="2 3">
    <name type="scientific">Streptomyces uncialis</name>
    <dbReference type="NCBI Taxonomy" id="1048205"/>
    <lineage>
        <taxon>Bacteria</taxon>
        <taxon>Bacillati</taxon>
        <taxon>Actinomycetota</taxon>
        <taxon>Actinomycetes</taxon>
        <taxon>Kitasatosporales</taxon>
        <taxon>Streptomycetaceae</taxon>
        <taxon>Streptomyces</taxon>
    </lineage>
</organism>
<dbReference type="SUPFAM" id="SSF53474">
    <property type="entry name" value="alpha/beta-Hydrolases"/>
    <property type="match status" value="1"/>
</dbReference>
<evidence type="ECO:0000313" key="3">
    <source>
        <dbReference type="Proteomes" id="UP000186455"/>
    </source>
</evidence>
<evidence type="ECO:0000259" key="1">
    <source>
        <dbReference type="Pfam" id="PF00561"/>
    </source>
</evidence>
<reference evidence="2 3" key="1">
    <citation type="submission" date="2015-06" db="EMBL/GenBank/DDBJ databases">
        <title>Cloning and characterization of the uncialamcin biosynthetic gene cluster.</title>
        <authorList>
            <person name="Yan X."/>
            <person name="Huang T."/>
            <person name="Ge H."/>
            <person name="Shen B."/>
        </authorList>
    </citation>
    <scope>NUCLEOTIDE SEQUENCE [LARGE SCALE GENOMIC DNA]</scope>
    <source>
        <strain evidence="2 3">DCA2648</strain>
    </source>
</reference>